<accession>A0A9D9E1U0</accession>
<reference evidence="1" key="2">
    <citation type="journal article" date="2021" name="PeerJ">
        <title>Extensive microbial diversity within the chicken gut microbiome revealed by metagenomics and culture.</title>
        <authorList>
            <person name="Gilroy R."/>
            <person name="Ravi A."/>
            <person name="Getino M."/>
            <person name="Pursley I."/>
            <person name="Horton D.L."/>
            <person name="Alikhan N.F."/>
            <person name="Baker D."/>
            <person name="Gharbi K."/>
            <person name="Hall N."/>
            <person name="Watson M."/>
            <person name="Adriaenssens E.M."/>
            <person name="Foster-Nyarko E."/>
            <person name="Jarju S."/>
            <person name="Secka A."/>
            <person name="Antonio M."/>
            <person name="Oren A."/>
            <person name="Chaudhuri R.R."/>
            <person name="La Ragione R."/>
            <person name="Hildebrand F."/>
            <person name="Pallen M.J."/>
        </authorList>
    </citation>
    <scope>NUCLEOTIDE SEQUENCE</scope>
    <source>
        <strain evidence="1">7293</strain>
    </source>
</reference>
<evidence type="ECO:0000313" key="1">
    <source>
        <dbReference type="EMBL" id="MBO8437172.1"/>
    </source>
</evidence>
<feature type="non-terminal residue" evidence="1">
    <location>
        <position position="1"/>
    </location>
</feature>
<proteinExistence type="predicted"/>
<dbReference type="EMBL" id="JADIMT010000105">
    <property type="protein sequence ID" value="MBO8437172.1"/>
    <property type="molecule type" value="Genomic_DNA"/>
</dbReference>
<organism evidence="1 2">
    <name type="scientific">Candidatus Ornithospirochaeta stercoripullorum</name>
    <dbReference type="NCBI Taxonomy" id="2840899"/>
    <lineage>
        <taxon>Bacteria</taxon>
        <taxon>Pseudomonadati</taxon>
        <taxon>Spirochaetota</taxon>
        <taxon>Spirochaetia</taxon>
        <taxon>Spirochaetales</taxon>
        <taxon>Spirochaetaceae</taxon>
        <taxon>Spirochaetaceae incertae sedis</taxon>
        <taxon>Candidatus Ornithospirochaeta</taxon>
    </lineage>
</organism>
<sequence length="56" mass="6276">DGSMSGSFTLHGEKQDISFTGKIMAEDDDFFHIPSYNLIINGESVALGHIDRYNQR</sequence>
<protein>
    <recommendedName>
        <fullName evidence="3">YceI family protein</fullName>
    </recommendedName>
</protein>
<gene>
    <name evidence="1" type="ORF">IAA97_09375</name>
</gene>
<comment type="caution">
    <text evidence="1">The sequence shown here is derived from an EMBL/GenBank/DDBJ whole genome shotgun (WGS) entry which is preliminary data.</text>
</comment>
<dbReference type="AlphaFoldDB" id="A0A9D9E1U0"/>
<evidence type="ECO:0000313" key="2">
    <source>
        <dbReference type="Proteomes" id="UP000823615"/>
    </source>
</evidence>
<evidence type="ECO:0008006" key="3">
    <source>
        <dbReference type="Google" id="ProtNLM"/>
    </source>
</evidence>
<reference evidence="1" key="1">
    <citation type="submission" date="2020-10" db="EMBL/GenBank/DDBJ databases">
        <authorList>
            <person name="Gilroy R."/>
        </authorList>
    </citation>
    <scope>NUCLEOTIDE SEQUENCE</scope>
    <source>
        <strain evidence="1">7293</strain>
    </source>
</reference>
<name>A0A9D9E1U0_9SPIO</name>
<dbReference type="Proteomes" id="UP000823615">
    <property type="component" value="Unassembled WGS sequence"/>
</dbReference>